<gene>
    <name evidence="1" type="ORF">CTI12_AA084980</name>
</gene>
<dbReference type="Proteomes" id="UP000245207">
    <property type="component" value="Unassembled WGS sequence"/>
</dbReference>
<dbReference type="AlphaFoldDB" id="A0A2U1Q2B3"/>
<organism evidence="1 2">
    <name type="scientific">Artemisia annua</name>
    <name type="common">Sweet wormwood</name>
    <dbReference type="NCBI Taxonomy" id="35608"/>
    <lineage>
        <taxon>Eukaryota</taxon>
        <taxon>Viridiplantae</taxon>
        <taxon>Streptophyta</taxon>
        <taxon>Embryophyta</taxon>
        <taxon>Tracheophyta</taxon>
        <taxon>Spermatophyta</taxon>
        <taxon>Magnoliopsida</taxon>
        <taxon>eudicotyledons</taxon>
        <taxon>Gunneridae</taxon>
        <taxon>Pentapetalae</taxon>
        <taxon>asterids</taxon>
        <taxon>campanulids</taxon>
        <taxon>Asterales</taxon>
        <taxon>Asteraceae</taxon>
        <taxon>Asteroideae</taxon>
        <taxon>Anthemideae</taxon>
        <taxon>Artemisiinae</taxon>
        <taxon>Artemisia</taxon>
    </lineage>
</organism>
<keyword evidence="2" id="KW-1185">Reference proteome</keyword>
<accession>A0A2U1Q2B3</accession>
<reference evidence="1 2" key="1">
    <citation type="journal article" date="2018" name="Mol. Plant">
        <title>The genome of Artemisia annua provides insight into the evolution of Asteraceae family and artemisinin biosynthesis.</title>
        <authorList>
            <person name="Shen Q."/>
            <person name="Zhang L."/>
            <person name="Liao Z."/>
            <person name="Wang S."/>
            <person name="Yan T."/>
            <person name="Shi P."/>
            <person name="Liu M."/>
            <person name="Fu X."/>
            <person name="Pan Q."/>
            <person name="Wang Y."/>
            <person name="Lv Z."/>
            <person name="Lu X."/>
            <person name="Zhang F."/>
            <person name="Jiang W."/>
            <person name="Ma Y."/>
            <person name="Chen M."/>
            <person name="Hao X."/>
            <person name="Li L."/>
            <person name="Tang Y."/>
            <person name="Lv G."/>
            <person name="Zhou Y."/>
            <person name="Sun X."/>
            <person name="Brodelius P.E."/>
            <person name="Rose J.K.C."/>
            <person name="Tang K."/>
        </authorList>
    </citation>
    <scope>NUCLEOTIDE SEQUENCE [LARGE SCALE GENOMIC DNA]</scope>
    <source>
        <strain evidence="2">cv. Huhao1</strain>
        <tissue evidence="1">Leaf</tissue>
    </source>
</reference>
<comment type="caution">
    <text evidence="1">The sequence shown here is derived from an EMBL/GenBank/DDBJ whole genome shotgun (WGS) entry which is preliminary data.</text>
</comment>
<evidence type="ECO:0000313" key="1">
    <source>
        <dbReference type="EMBL" id="PWA92093.1"/>
    </source>
</evidence>
<proteinExistence type="predicted"/>
<sequence length="352" mass="39703">MQVKEHDNPDPFSYDNVKSVEAWVTEREIHADNVGRSDWMTVEPPLGPQVDDIEALGEEHDNPDPFSYDNVKSVEAWVTEREIHADNVGRSDWMTVEPPLGPQVDDIEALGEGVQLKPGQEMKNVVRKLIKELRLPVAQYGSKGDVFSTGQNGSVADFMKDTLISTPIMFKLNSKYHSKDAETIRTVPATSQAKVSHASLSIVVLRGILGWDYANAKRMIGGLFCNYYFKLHIQRVDIQVIRKFKGVTLMPSIRCHSDKKTHHYLPNRCASVNLIIPHCISFSKILKVCSWRDRFIICTCLYGPLLALIKSFRDSGPKAVKSPTPEPQEMLLTTFHGSTEFNDMEKFEIGVD</sequence>
<name>A0A2U1Q2B3_ARTAN</name>
<protein>
    <submittedName>
        <fullName evidence="1">Armadillo-type fold protein</fullName>
    </submittedName>
</protein>
<dbReference type="STRING" id="35608.A0A2U1Q2B3"/>
<dbReference type="EMBL" id="PKPP01000491">
    <property type="protein sequence ID" value="PWA92093.1"/>
    <property type="molecule type" value="Genomic_DNA"/>
</dbReference>
<evidence type="ECO:0000313" key="2">
    <source>
        <dbReference type="Proteomes" id="UP000245207"/>
    </source>
</evidence>